<gene>
    <name evidence="2" type="ORF">CC84DRAFT_1174077</name>
</gene>
<evidence type="ECO:0000313" key="2">
    <source>
        <dbReference type="EMBL" id="OAG08626.1"/>
    </source>
</evidence>
<dbReference type="GeneID" id="28763558"/>
<evidence type="ECO:0000259" key="1">
    <source>
        <dbReference type="PROSITE" id="PS50011"/>
    </source>
</evidence>
<dbReference type="RefSeq" id="XP_018038991.1">
    <property type="nucleotide sequence ID" value="XM_018180072.1"/>
</dbReference>
<organism evidence="2 3">
    <name type="scientific">Paraphaeosphaeria sporulosa</name>
    <dbReference type="NCBI Taxonomy" id="1460663"/>
    <lineage>
        <taxon>Eukaryota</taxon>
        <taxon>Fungi</taxon>
        <taxon>Dikarya</taxon>
        <taxon>Ascomycota</taxon>
        <taxon>Pezizomycotina</taxon>
        <taxon>Dothideomycetes</taxon>
        <taxon>Pleosporomycetidae</taxon>
        <taxon>Pleosporales</taxon>
        <taxon>Massarineae</taxon>
        <taxon>Didymosphaeriaceae</taxon>
        <taxon>Paraphaeosphaeria</taxon>
    </lineage>
</organism>
<dbReference type="PROSITE" id="PS50011">
    <property type="entry name" value="PROTEIN_KINASE_DOM"/>
    <property type="match status" value="1"/>
</dbReference>
<feature type="domain" description="Protein kinase" evidence="1">
    <location>
        <begin position="60"/>
        <end position="382"/>
    </location>
</feature>
<keyword evidence="3" id="KW-1185">Reference proteome</keyword>
<dbReference type="GO" id="GO:0004672">
    <property type="term" value="F:protein kinase activity"/>
    <property type="evidence" value="ECO:0007669"/>
    <property type="project" value="InterPro"/>
</dbReference>
<accession>A0A177CMW1</accession>
<sequence length="382" mass="42933">MRPKRCNASSSLCTNNLLDVYITKSVLPQEHSTNNHEPEMANLIPSSFLSDVAFATHNKYVGISLAGKGFTAEVWYAIPRSAFGSINHPADVGLLRSHICAVKLYKLYSPQIYLKNELPAMKRLQTIPDELRARFTEPLDFSEAESDNERCWVAMKAIPGFTLTQLRGAALLSKKVVPQEFVFHMYIQLHKALKFLHTSDPPMTKGDLVAVNVMIDPSTQDVPGFPNIKLIDFGGAQVGKIGVPLSKHAMDSEWNWMYRMMYDLALLNHTCEYTNESVFTTGGGNERNCTHEIDFSDFIDTLGYALAAGRRLDESNLEQEMNLQERLPRVLKIRRDFACPEALQAIERLLEGTGKSINNKFPTDQQILDVLSERTSTSSSRL</sequence>
<dbReference type="Gene3D" id="1.10.510.10">
    <property type="entry name" value="Transferase(Phosphotransferase) domain 1"/>
    <property type="match status" value="1"/>
</dbReference>
<dbReference type="InterPro" id="IPR000719">
    <property type="entry name" value="Prot_kinase_dom"/>
</dbReference>
<dbReference type="AlphaFoldDB" id="A0A177CMW1"/>
<dbReference type="InterPro" id="IPR011009">
    <property type="entry name" value="Kinase-like_dom_sf"/>
</dbReference>
<dbReference type="GO" id="GO:0005524">
    <property type="term" value="F:ATP binding"/>
    <property type="evidence" value="ECO:0007669"/>
    <property type="project" value="InterPro"/>
</dbReference>
<dbReference type="SUPFAM" id="SSF56112">
    <property type="entry name" value="Protein kinase-like (PK-like)"/>
    <property type="match status" value="1"/>
</dbReference>
<dbReference type="OrthoDB" id="3795368at2759"/>
<dbReference type="InParanoid" id="A0A177CMW1"/>
<dbReference type="EMBL" id="KV441550">
    <property type="protein sequence ID" value="OAG08626.1"/>
    <property type="molecule type" value="Genomic_DNA"/>
</dbReference>
<protein>
    <recommendedName>
        <fullName evidence="1">Protein kinase domain-containing protein</fullName>
    </recommendedName>
</protein>
<reference evidence="2 3" key="1">
    <citation type="submission" date="2016-05" db="EMBL/GenBank/DDBJ databases">
        <title>Comparative analysis of secretome profiles of manganese(II)-oxidizing ascomycete fungi.</title>
        <authorList>
            <consortium name="DOE Joint Genome Institute"/>
            <person name="Zeiner C.A."/>
            <person name="Purvine S.O."/>
            <person name="Zink E.M."/>
            <person name="Wu S."/>
            <person name="Pasa-Tolic L."/>
            <person name="Chaput D.L."/>
            <person name="Haridas S."/>
            <person name="Grigoriev I.V."/>
            <person name="Santelli C.M."/>
            <person name="Hansel C.M."/>
        </authorList>
    </citation>
    <scope>NUCLEOTIDE SEQUENCE [LARGE SCALE GENOMIC DNA]</scope>
    <source>
        <strain evidence="2 3">AP3s5-JAC2a</strain>
    </source>
</reference>
<name>A0A177CMW1_9PLEO</name>
<dbReference type="Proteomes" id="UP000077069">
    <property type="component" value="Unassembled WGS sequence"/>
</dbReference>
<evidence type="ECO:0000313" key="3">
    <source>
        <dbReference type="Proteomes" id="UP000077069"/>
    </source>
</evidence>
<proteinExistence type="predicted"/>